<name>A0A0W0Z1Z5_9GAMM</name>
<dbReference type="InterPro" id="IPR036909">
    <property type="entry name" value="Cyt_c-like_dom_sf"/>
</dbReference>
<keyword evidence="6" id="KW-1185">Reference proteome</keyword>
<dbReference type="SUPFAM" id="SSF46626">
    <property type="entry name" value="Cytochrome c"/>
    <property type="match status" value="1"/>
</dbReference>
<dbReference type="OrthoDB" id="9814708at2"/>
<keyword evidence="3" id="KW-0408">Iron</keyword>
<keyword evidence="1" id="KW-0349">Heme</keyword>
<evidence type="ECO:0000313" key="6">
    <source>
        <dbReference type="Proteomes" id="UP000054600"/>
    </source>
</evidence>
<dbReference type="Pfam" id="PF13442">
    <property type="entry name" value="Cytochrome_CBB3"/>
    <property type="match status" value="1"/>
</dbReference>
<dbReference type="STRING" id="1122169.Lsha_0867"/>
<dbReference type="Gene3D" id="1.10.760.10">
    <property type="entry name" value="Cytochrome c-like domain"/>
    <property type="match status" value="1"/>
</dbReference>
<gene>
    <name evidence="5" type="primary">cyc5</name>
    <name evidence="5" type="ORF">Lsha_0867</name>
</gene>
<dbReference type="PANTHER" id="PTHR40942">
    <property type="match status" value="1"/>
</dbReference>
<keyword evidence="2" id="KW-0479">Metal-binding</keyword>
<dbReference type="PANTHER" id="PTHR40942:SF4">
    <property type="entry name" value="CYTOCHROME C5"/>
    <property type="match status" value="1"/>
</dbReference>
<dbReference type="GO" id="GO:0046872">
    <property type="term" value="F:metal ion binding"/>
    <property type="evidence" value="ECO:0007669"/>
    <property type="project" value="UniProtKB-KW"/>
</dbReference>
<reference evidence="5 6" key="1">
    <citation type="submission" date="2015-11" db="EMBL/GenBank/DDBJ databases">
        <title>Genomic analysis of 38 Legionella species identifies large and diverse effector repertoires.</title>
        <authorList>
            <person name="Burstein D."/>
            <person name="Amaro F."/>
            <person name="Zusman T."/>
            <person name="Lifshitz Z."/>
            <person name="Cohen O."/>
            <person name="Gilbert J.A."/>
            <person name="Pupko T."/>
            <person name="Shuman H.A."/>
            <person name="Segal G."/>
        </authorList>
    </citation>
    <scope>NUCLEOTIDE SEQUENCE [LARGE SCALE GENOMIC DNA]</scope>
    <source>
        <strain evidence="5 6">ATCC 49655</strain>
    </source>
</reference>
<feature type="domain" description="Cytochrome c" evidence="4">
    <location>
        <begin position="50"/>
        <end position="121"/>
    </location>
</feature>
<comment type="caution">
    <text evidence="5">The sequence shown here is derived from an EMBL/GenBank/DDBJ whole genome shotgun (WGS) entry which is preliminary data.</text>
</comment>
<dbReference type="AlphaFoldDB" id="A0A0W0Z1Z5"/>
<accession>A0A0W0Z1Z5</accession>
<evidence type="ECO:0000313" key="5">
    <source>
        <dbReference type="EMBL" id="KTD62835.1"/>
    </source>
</evidence>
<dbReference type="GO" id="GO:0020037">
    <property type="term" value="F:heme binding"/>
    <property type="evidence" value="ECO:0007669"/>
    <property type="project" value="InterPro"/>
</dbReference>
<evidence type="ECO:0000256" key="2">
    <source>
        <dbReference type="ARBA" id="ARBA00022723"/>
    </source>
</evidence>
<dbReference type="RefSeq" id="WP_018577450.1">
    <property type="nucleotide sequence ID" value="NZ_KB892404.1"/>
</dbReference>
<dbReference type="Proteomes" id="UP000054600">
    <property type="component" value="Unassembled WGS sequence"/>
</dbReference>
<proteinExistence type="predicted"/>
<dbReference type="EMBL" id="LNYW01000029">
    <property type="protein sequence ID" value="KTD62835.1"/>
    <property type="molecule type" value="Genomic_DNA"/>
</dbReference>
<dbReference type="PATRIC" id="fig|1122169.6.peg.1005"/>
<evidence type="ECO:0000259" key="4">
    <source>
        <dbReference type="Pfam" id="PF13442"/>
    </source>
</evidence>
<organism evidence="5 6">
    <name type="scientific">Legionella shakespearei DSM 23087</name>
    <dbReference type="NCBI Taxonomy" id="1122169"/>
    <lineage>
        <taxon>Bacteria</taxon>
        <taxon>Pseudomonadati</taxon>
        <taxon>Pseudomonadota</taxon>
        <taxon>Gammaproteobacteria</taxon>
        <taxon>Legionellales</taxon>
        <taxon>Legionellaceae</taxon>
        <taxon>Legionella</taxon>
    </lineage>
</organism>
<dbReference type="InterPro" id="IPR009056">
    <property type="entry name" value="Cyt_c-like_dom"/>
</dbReference>
<protein>
    <submittedName>
        <fullName evidence="5">Cytochrome c5</fullName>
    </submittedName>
</protein>
<sequence>MRDCFAVYLLKSLKCIARTFGYIIIVCLIFSTGHTESHHPQDFLKSIKGAPDEGEQIYNHFCVNCHALKPLIPLGAPRKGELGDWKERLKQGFDVLFKHTDEGFNAMPARGGCFECTDEQLGLSIITMVPKEAQKDLLNALRDYKKYKE</sequence>
<dbReference type="GO" id="GO:0009055">
    <property type="term" value="F:electron transfer activity"/>
    <property type="evidence" value="ECO:0007669"/>
    <property type="project" value="InterPro"/>
</dbReference>
<dbReference type="eggNOG" id="COG3245">
    <property type="taxonomic scope" value="Bacteria"/>
</dbReference>
<evidence type="ECO:0000256" key="1">
    <source>
        <dbReference type="ARBA" id="ARBA00022617"/>
    </source>
</evidence>
<evidence type="ECO:0000256" key="3">
    <source>
        <dbReference type="ARBA" id="ARBA00023004"/>
    </source>
</evidence>